<evidence type="ECO:0000313" key="4">
    <source>
        <dbReference type="Proteomes" id="UP000324760"/>
    </source>
</evidence>
<dbReference type="Gene3D" id="1.10.1660.10">
    <property type="match status" value="1"/>
</dbReference>
<proteinExistence type="predicted"/>
<gene>
    <name evidence="3" type="ORF">F0U83_09500</name>
</gene>
<dbReference type="PANTHER" id="PTHR30204:SF90">
    <property type="entry name" value="HTH-TYPE TRANSCRIPTIONAL ACTIVATOR MTA"/>
    <property type="match status" value="1"/>
</dbReference>
<keyword evidence="1" id="KW-0238">DNA-binding</keyword>
<dbReference type="GO" id="GO:0003700">
    <property type="term" value="F:DNA-binding transcription factor activity"/>
    <property type="evidence" value="ECO:0007669"/>
    <property type="project" value="InterPro"/>
</dbReference>
<dbReference type="SUPFAM" id="SSF46955">
    <property type="entry name" value="Putative DNA-binding domain"/>
    <property type="match status" value="1"/>
</dbReference>
<evidence type="ECO:0000313" key="3">
    <source>
        <dbReference type="EMBL" id="QEQ96936.1"/>
    </source>
</evidence>
<dbReference type="InterPro" id="IPR047057">
    <property type="entry name" value="MerR_fam"/>
</dbReference>
<evidence type="ECO:0000256" key="1">
    <source>
        <dbReference type="ARBA" id="ARBA00023125"/>
    </source>
</evidence>
<dbReference type="SMART" id="SM00422">
    <property type="entry name" value="HTH_MERR"/>
    <property type="match status" value="1"/>
</dbReference>
<dbReference type="EMBL" id="CP043869">
    <property type="protein sequence ID" value="QEQ96936.1"/>
    <property type="molecule type" value="Genomic_DNA"/>
</dbReference>
<accession>A0A5P1RCE1</accession>
<dbReference type="Pfam" id="PF13411">
    <property type="entry name" value="MerR_1"/>
    <property type="match status" value="1"/>
</dbReference>
<protein>
    <submittedName>
        <fullName evidence="3">MerR family transcriptional regulator</fullName>
    </submittedName>
</protein>
<dbReference type="PANTHER" id="PTHR30204">
    <property type="entry name" value="REDOX-CYCLING DRUG-SENSING TRANSCRIPTIONAL ACTIVATOR SOXR"/>
    <property type="match status" value="1"/>
</dbReference>
<dbReference type="RefSeq" id="WP_138988311.1">
    <property type="nucleotide sequence ID" value="NZ_CP043869.1"/>
</dbReference>
<dbReference type="AlphaFoldDB" id="A0A5P1RCE1"/>
<name>A0A5P1RCE1_9GAMM</name>
<dbReference type="PROSITE" id="PS50937">
    <property type="entry name" value="HTH_MERR_2"/>
    <property type="match status" value="1"/>
</dbReference>
<dbReference type="Proteomes" id="UP000324760">
    <property type="component" value="Chromosome"/>
</dbReference>
<dbReference type="OrthoDB" id="9808480at2"/>
<reference evidence="3 4" key="1">
    <citation type="journal article" date="2019" name="Biochem. Eng. J.">
        <title>Metabolic engineering of the marine bacteria Neptunomonas concharum for the production of acetoin and meso-2,3-butanediol from acetate.</title>
        <authorList>
            <person name="Li W."/>
            <person name="Pu N."/>
            <person name="Liu C.-X."/>
            <person name="Yuan Q.-P."/>
            <person name="Li Z.-J."/>
        </authorList>
    </citation>
    <scope>NUCLEOTIDE SEQUENCE [LARGE SCALE GENOMIC DNA]</scope>
    <source>
        <strain evidence="3 4">JCM17730</strain>
    </source>
</reference>
<dbReference type="GO" id="GO:0003677">
    <property type="term" value="F:DNA binding"/>
    <property type="evidence" value="ECO:0007669"/>
    <property type="project" value="UniProtKB-KW"/>
</dbReference>
<keyword evidence="4" id="KW-1185">Reference proteome</keyword>
<dbReference type="InterPro" id="IPR000551">
    <property type="entry name" value="MerR-type_HTH_dom"/>
</dbReference>
<organism evidence="3 4">
    <name type="scientific">Neptunomonas concharum</name>
    <dbReference type="NCBI Taxonomy" id="1031538"/>
    <lineage>
        <taxon>Bacteria</taxon>
        <taxon>Pseudomonadati</taxon>
        <taxon>Pseudomonadota</taxon>
        <taxon>Gammaproteobacteria</taxon>
        <taxon>Oceanospirillales</taxon>
        <taxon>Oceanospirillaceae</taxon>
        <taxon>Neptunomonas</taxon>
    </lineage>
</organism>
<feature type="domain" description="HTH merR-type" evidence="2">
    <location>
        <begin position="1"/>
        <end position="70"/>
    </location>
</feature>
<sequence>MFSIGQLAKAFLLSRSTLLYYDEIGLLSPTRRTAANYRVYSADDVSRLQKIVELRGTGISLEQIKMLLDESSKSKTNQLFERRLSELNQEISTLKQQQRLLLGMLGRKVLDETTGVMNKAQWVQLLIATGLSEKDMERWHVEFEAQMPDAHQQFLQSLGISDAEITQIRAWSRACTETK</sequence>
<dbReference type="KEGG" id="ncu:F0U83_09500"/>
<evidence type="ECO:0000259" key="2">
    <source>
        <dbReference type="PROSITE" id="PS50937"/>
    </source>
</evidence>
<dbReference type="InterPro" id="IPR009061">
    <property type="entry name" value="DNA-bd_dom_put_sf"/>
</dbReference>